<name>A0ABP9BIC0_9GAMM</name>
<gene>
    <name evidence="2" type="ORF">GCM10023307_20280</name>
</gene>
<keyword evidence="1" id="KW-0812">Transmembrane</keyword>
<comment type="caution">
    <text evidence="2">The sequence shown here is derived from an EMBL/GenBank/DDBJ whole genome shotgun (WGS) entry which is preliminary data.</text>
</comment>
<evidence type="ECO:0000313" key="3">
    <source>
        <dbReference type="Proteomes" id="UP001499959"/>
    </source>
</evidence>
<evidence type="ECO:0000256" key="1">
    <source>
        <dbReference type="SAM" id="Phobius"/>
    </source>
</evidence>
<feature type="transmembrane region" description="Helical" evidence="1">
    <location>
        <begin position="48"/>
        <end position="67"/>
    </location>
</feature>
<protein>
    <submittedName>
        <fullName evidence="2">Uncharacterized protein</fullName>
    </submittedName>
</protein>
<proteinExistence type="predicted"/>
<keyword evidence="1" id="KW-1133">Transmembrane helix</keyword>
<reference evidence="3" key="1">
    <citation type="journal article" date="2019" name="Int. J. Syst. Evol. Microbiol.">
        <title>The Global Catalogue of Microorganisms (GCM) 10K type strain sequencing project: providing services to taxonomists for standard genome sequencing and annotation.</title>
        <authorList>
            <consortium name="The Broad Institute Genomics Platform"/>
            <consortium name="The Broad Institute Genome Sequencing Center for Infectious Disease"/>
            <person name="Wu L."/>
            <person name="Ma J."/>
        </authorList>
    </citation>
    <scope>NUCLEOTIDE SEQUENCE [LARGE SCALE GENOMIC DNA]</scope>
    <source>
        <strain evidence="3">JCM 18204</strain>
    </source>
</reference>
<feature type="transmembrane region" description="Helical" evidence="1">
    <location>
        <begin position="12"/>
        <end position="36"/>
    </location>
</feature>
<sequence>MAALSNSRRHLTLAVGWTYLAIGAMCMAGMLSSQGMDGVRPSRDWEPAGLVFVALLAFSFSFAGYRVLRHPPQHRRRTLLLGFVVLVCVWFAWASFRRSF</sequence>
<feature type="transmembrane region" description="Helical" evidence="1">
    <location>
        <begin position="79"/>
        <end position="96"/>
    </location>
</feature>
<dbReference type="Proteomes" id="UP001499959">
    <property type="component" value="Unassembled WGS sequence"/>
</dbReference>
<accession>A0ABP9BIC0</accession>
<organism evidence="2 3">
    <name type="scientific">Lysobacter hankyongensis</name>
    <dbReference type="NCBI Taxonomy" id="1176535"/>
    <lineage>
        <taxon>Bacteria</taxon>
        <taxon>Pseudomonadati</taxon>
        <taxon>Pseudomonadota</taxon>
        <taxon>Gammaproteobacteria</taxon>
        <taxon>Lysobacterales</taxon>
        <taxon>Lysobacteraceae</taxon>
        <taxon>Lysobacter</taxon>
    </lineage>
</organism>
<keyword evidence="1" id="KW-0472">Membrane</keyword>
<evidence type="ECO:0000313" key="2">
    <source>
        <dbReference type="EMBL" id="GAA4794593.1"/>
    </source>
</evidence>
<dbReference type="RefSeq" id="WP_345303208.1">
    <property type="nucleotide sequence ID" value="NZ_BAABJE010000010.1"/>
</dbReference>
<keyword evidence="3" id="KW-1185">Reference proteome</keyword>
<dbReference type="EMBL" id="BAABJE010000010">
    <property type="protein sequence ID" value="GAA4794593.1"/>
    <property type="molecule type" value="Genomic_DNA"/>
</dbReference>